<proteinExistence type="inferred from homology"/>
<feature type="domain" description="Polymerase nucleotidyl transferase" evidence="10">
    <location>
        <begin position="15"/>
        <end position="97"/>
    </location>
</feature>
<accession>A0A419ESJ3</accession>
<evidence type="ECO:0000256" key="6">
    <source>
        <dbReference type="ARBA" id="ARBA00022741"/>
    </source>
</evidence>
<evidence type="ECO:0000256" key="8">
    <source>
        <dbReference type="ARBA" id="ARBA00022842"/>
    </source>
</evidence>
<comment type="caution">
    <text evidence="11">The sequence shown here is derived from an EMBL/GenBank/DDBJ whole genome shotgun (WGS) entry which is preliminary data.</text>
</comment>
<comment type="cofactor">
    <cofactor evidence="1">
        <name>Mg(2+)</name>
        <dbReference type="ChEBI" id="CHEBI:18420"/>
    </cofactor>
</comment>
<dbReference type="Gene3D" id="3.30.460.10">
    <property type="entry name" value="Beta Polymerase, domain 2"/>
    <property type="match status" value="1"/>
</dbReference>
<protein>
    <submittedName>
        <fullName evidence="11">Nucleotidyltransferase</fullName>
    </submittedName>
</protein>
<evidence type="ECO:0000256" key="4">
    <source>
        <dbReference type="ARBA" id="ARBA00022695"/>
    </source>
</evidence>
<dbReference type="AlphaFoldDB" id="A0A419ESJ3"/>
<dbReference type="Proteomes" id="UP000285961">
    <property type="component" value="Unassembled WGS sequence"/>
</dbReference>
<gene>
    <name evidence="11" type="ORF">C4532_15935</name>
</gene>
<dbReference type="InterPro" id="IPR043519">
    <property type="entry name" value="NT_sf"/>
</dbReference>
<keyword evidence="4" id="KW-0548">Nucleotidyltransferase</keyword>
<evidence type="ECO:0000313" key="12">
    <source>
        <dbReference type="Proteomes" id="UP000285961"/>
    </source>
</evidence>
<keyword evidence="2" id="KW-1277">Toxin-antitoxin system</keyword>
<dbReference type="Pfam" id="PF01909">
    <property type="entry name" value="NTP_transf_2"/>
    <property type="match status" value="1"/>
</dbReference>
<keyword evidence="5" id="KW-0479">Metal-binding</keyword>
<dbReference type="CDD" id="cd05403">
    <property type="entry name" value="NT_KNTase_like"/>
    <property type="match status" value="1"/>
</dbReference>
<comment type="similarity">
    <text evidence="9">Belongs to the MntA antitoxin family.</text>
</comment>
<dbReference type="InterPro" id="IPR052038">
    <property type="entry name" value="Type-VII_TA_antitoxin"/>
</dbReference>
<evidence type="ECO:0000259" key="10">
    <source>
        <dbReference type="Pfam" id="PF01909"/>
    </source>
</evidence>
<evidence type="ECO:0000256" key="9">
    <source>
        <dbReference type="ARBA" id="ARBA00038276"/>
    </source>
</evidence>
<sequence>MMTTKAHIQIPKEEIETFCKNHHIRRLSLFGSVLSADFKPESDVDVLIEFEPDSVVGLIRLAGIEIELSEIFGRKVDLRTPQDLSKYFRQEVLDSAELLYEKE</sequence>
<evidence type="ECO:0000256" key="1">
    <source>
        <dbReference type="ARBA" id="ARBA00001946"/>
    </source>
</evidence>
<dbReference type="EMBL" id="QZKI01000114">
    <property type="protein sequence ID" value="RJP66568.1"/>
    <property type="molecule type" value="Genomic_DNA"/>
</dbReference>
<dbReference type="PANTHER" id="PTHR33571:SF12">
    <property type="entry name" value="BSL3053 PROTEIN"/>
    <property type="match status" value="1"/>
</dbReference>
<dbReference type="GO" id="GO:0016779">
    <property type="term" value="F:nucleotidyltransferase activity"/>
    <property type="evidence" value="ECO:0007669"/>
    <property type="project" value="UniProtKB-KW"/>
</dbReference>
<reference evidence="11 12" key="1">
    <citation type="journal article" date="2017" name="ISME J.">
        <title>Energy and carbon metabolisms in a deep terrestrial subsurface fluid microbial community.</title>
        <authorList>
            <person name="Momper L."/>
            <person name="Jungbluth S.P."/>
            <person name="Lee M.D."/>
            <person name="Amend J.P."/>
        </authorList>
    </citation>
    <scope>NUCLEOTIDE SEQUENCE [LARGE SCALE GENOMIC DNA]</scope>
    <source>
        <strain evidence="11">SURF_17</strain>
    </source>
</reference>
<keyword evidence="8" id="KW-0460">Magnesium</keyword>
<dbReference type="PANTHER" id="PTHR33571">
    <property type="entry name" value="SSL8005 PROTEIN"/>
    <property type="match status" value="1"/>
</dbReference>
<dbReference type="SUPFAM" id="SSF81301">
    <property type="entry name" value="Nucleotidyltransferase"/>
    <property type="match status" value="1"/>
</dbReference>
<dbReference type="InterPro" id="IPR002934">
    <property type="entry name" value="Polymerase_NTP_transf_dom"/>
</dbReference>
<evidence type="ECO:0000256" key="7">
    <source>
        <dbReference type="ARBA" id="ARBA00022840"/>
    </source>
</evidence>
<evidence type="ECO:0000256" key="5">
    <source>
        <dbReference type="ARBA" id="ARBA00022723"/>
    </source>
</evidence>
<organism evidence="11 12">
    <name type="scientific">Candidatus Abyssobacteria bacterium SURF_17</name>
    <dbReference type="NCBI Taxonomy" id="2093361"/>
    <lineage>
        <taxon>Bacteria</taxon>
        <taxon>Pseudomonadati</taxon>
        <taxon>Candidatus Hydrogenedentota</taxon>
        <taxon>Candidatus Abyssobacteria</taxon>
    </lineage>
</organism>
<dbReference type="GO" id="GO:0005524">
    <property type="term" value="F:ATP binding"/>
    <property type="evidence" value="ECO:0007669"/>
    <property type="project" value="UniProtKB-KW"/>
</dbReference>
<evidence type="ECO:0000256" key="3">
    <source>
        <dbReference type="ARBA" id="ARBA00022679"/>
    </source>
</evidence>
<evidence type="ECO:0000313" key="11">
    <source>
        <dbReference type="EMBL" id="RJP66568.1"/>
    </source>
</evidence>
<keyword evidence="6" id="KW-0547">Nucleotide-binding</keyword>
<keyword evidence="7" id="KW-0067">ATP-binding</keyword>
<evidence type="ECO:0000256" key="2">
    <source>
        <dbReference type="ARBA" id="ARBA00022649"/>
    </source>
</evidence>
<keyword evidence="3 11" id="KW-0808">Transferase</keyword>
<dbReference type="GO" id="GO:0046872">
    <property type="term" value="F:metal ion binding"/>
    <property type="evidence" value="ECO:0007669"/>
    <property type="project" value="UniProtKB-KW"/>
</dbReference>
<name>A0A419ESJ3_9BACT</name>